<reference evidence="1" key="1">
    <citation type="submission" date="2021-01" db="EMBL/GenBank/DDBJ databases">
        <authorList>
            <person name="Corre E."/>
            <person name="Pelletier E."/>
            <person name="Niang G."/>
            <person name="Scheremetjew M."/>
            <person name="Finn R."/>
            <person name="Kale V."/>
            <person name="Holt S."/>
            <person name="Cochrane G."/>
            <person name="Meng A."/>
            <person name="Brown T."/>
            <person name="Cohen L."/>
        </authorList>
    </citation>
    <scope>NUCLEOTIDE SEQUENCE</scope>
    <source>
        <strain evidence="1">CCAP 1951/1</strain>
    </source>
</reference>
<sequence length="633" mass="66860">MASATAQPIAWDAAMTNSARKAFDAFVKLQHRRLGVVTGNPADTPAEWCELYLGCVTGLSDGLVQLPALWRLFSTVLRIITRSDRPASELFLQWYTHAMTDEALDVDAMSMAQSRCITDWGLVLHALQNRVFAGDFEGAESLGRAALDALRADGAVTPEEESSARDVLALLARGFSTPSEFVRWRADAAALFDDARGALGSTTESDLEAPSTLFKLQLLDVLTFATGDADQLALVVADLGCDRITYAAAYASIIEPFATLPDLFRAFNGFNQGPEKWYTPVVGTLLGCTMLSDVVDAAAALKCHLPPEASAYERFASLLCAAHLADLCAPPLLAVGAAGKTVARRNELVVAYTSMISEAPELWRAAGLYLVHSPMVDPRVLGSHLRRVAATGRSGPRAAVNFVQEFVTDSSALQQRVREACRSRIPPTAPMAQKGLEGVWATFDRVAEETEQAIVSAWARADAEAGNLASAVALLCDRGYSNEVVCLVSGELRKWSASPSPAAKWSRAILGLGTAFSSGLISVDGVRDQAAALIRLCAGMSDVAGGGSAAEAAAAATLAADAGEGKVALLLCDVAIDLVGPETQDERGALLLTLHAAATTASLTLQEDAVEGNNPETALATHVLGRLHNVPQK</sequence>
<dbReference type="AlphaFoldDB" id="A0A7S1PMP6"/>
<organism evidence="1">
    <name type="scientific">Neobodo designis</name>
    <name type="common">Flagellated protozoan</name>
    <name type="synonym">Bodo designis</name>
    <dbReference type="NCBI Taxonomy" id="312471"/>
    <lineage>
        <taxon>Eukaryota</taxon>
        <taxon>Discoba</taxon>
        <taxon>Euglenozoa</taxon>
        <taxon>Kinetoplastea</taxon>
        <taxon>Metakinetoplastina</taxon>
        <taxon>Neobodonida</taxon>
        <taxon>Neobodo</taxon>
    </lineage>
</organism>
<proteinExistence type="predicted"/>
<dbReference type="EMBL" id="HBGF01001258">
    <property type="protein sequence ID" value="CAD9089256.1"/>
    <property type="molecule type" value="Transcribed_RNA"/>
</dbReference>
<evidence type="ECO:0008006" key="2">
    <source>
        <dbReference type="Google" id="ProtNLM"/>
    </source>
</evidence>
<protein>
    <recommendedName>
        <fullName evidence="2">Nuclear pore complex protein Nup85</fullName>
    </recommendedName>
</protein>
<evidence type="ECO:0000313" key="1">
    <source>
        <dbReference type="EMBL" id="CAD9089256.1"/>
    </source>
</evidence>
<gene>
    <name evidence="1" type="ORF">NDES1114_LOCUS884</name>
</gene>
<name>A0A7S1PMP6_NEODS</name>
<accession>A0A7S1PMP6</accession>